<organism evidence="1 2">
    <name type="scientific">Ensete ventricosum</name>
    <name type="common">Abyssinian banana</name>
    <name type="synonym">Musa ensete</name>
    <dbReference type="NCBI Taxonomy" id="4639"/>
    <lineage>
        <taxon>Eukaryota</taxon>
        <taxon>Viridiplantae</taxon>
        <taxon>Streptophyta</taxon>
        <taxon>Embryophyta</taxon>
        <taxon>Tracheophyta</taxon>
        <taxon>Spermatophyta</taxon>
        <taxon>Magnoliopsida</taxon>
        <taxon>Liliopsida</taxon>
        <taxon>Zingiberales</taxon>
        <taxon>Musaceae</taxon>
        <taxon>Ensete</taxon>
    </lineage>
</organism>
<evidence type="ECO:0000313" key="1">
    <source>
        <dbReference type="EMBL" id="RRT55682.1"/>
    </source>
</evidence>
<protein>
    <submittedName>
        <fullName evidence="1">Uncharacterized protein</fullName>
    </submittedName>
</protein>
<proteinExistence type="predicted"/>
<gene>
    <name evidence="1" type="ORF">B296_00018108</name>
</gene>
<evidence type="ECO:0000313" key="2">
    <source>
        <dbReference type="Proteomes" id="UP000287651"/>
    </source>
</evidence>
<dbReference type="EMBL" id="AMZH03009970">
    <property type="protein sequence ID" value="RRT55682.1"/>
    <property type="molecule type" value="Genomic_DNA"/>
</dbReference>
<feature type="non-terminal residue" evidence="1">
    <location>
        <position position="1"/>
    </location>
</feature>
<reference evidence="1 2" key="1">
    <citation type="journal article" date="2014" name="Agronomy (Basel)">
        <title>A Draft Genome Sequence for Ensete ventricosum, the Drought-Tolerant Tree Against Hunger.</title>
        <authorList>
            <person name="Harrison J."/>
            <person name="Moore K.A."/>
            <person name="Paszkiewicz K."/>
            <person name="Jones T."/>
            <person name="Grant M."/>
            <person name="Ambacheew D."/>
            <person name="Muzemil S."/>
            <person name="Studholme D.J."/>
        </authorList>
    </citation>
    <scope>NUCLEOTIDE SEQUENCE [LARGE SCALE GENOMIC DNA]</scope>
</reference>
<dbReference type="AlphaFoldDB" id="A0A426YVC4"/>
<name>A0A426YVC4_ENSVE</name>
<comment type="caution">
    <text evidence="1">The sequence shown here is derived from an EMBL/GenBank/DDBJ whole genome shotgun (WGS) entry which is preliminary data.</text>
</comment>
<accession>A0A426YVC4</accession>
<dbReference type="Proteomes" id="UP000287651">
    <property type="component" value="Unassembled WGS sequence"/>
</dbReference>
<sequence length="121" mass="13127">CSRWPVSPDYLSDDEGERRRGLVPQAAAAGVEILAGVRGAGGGGGGPGRYDVFFPFVRSVLGGAGTSLGLPSVHIFSYFCILGVQHGSRKDLEKEDYPITRHPEFRYKTEFQSHEPEVLCS</sequence>